<dbReference type="RefSeq" id="WP_007555168.1">
    <property type="nucleotide sequence ID" value="NZ_AENT01000028.1"/>
</dbReference>
<evidence type="ECO:0000313" key="2">
    <source>
        <dbReference type="Proteomes" id="UP000004594"/>
    </source>
</evidence>
<organism evidence="1 2">
    <name type="scientific">Dialister micraerophilus UPII 345-E</name>
    <dbReference type="NCBI Taxonomy" id="910314"/>
    <lineage>
        <taxon>Bacteria</taxon>
        <taxon>Bacillati</taxon>
        <taxon>Bacillota</taxon>
        <taxon>Negativicutes</taxon>
        <taxon>Veillonellales</taxon>
        <taxon>Veillonellaceae</taxon>
        <taxon>Dialister</taxon>
    </lineage>
</organism>
<sequence>METIKEELKKPYVTQELVDYLNTWFNLDACLCNDIKNLRQFYGYCKGIRDVINHLAMLAEEGKGE</sequence>
<dbReference type="AlphaFoldDB" id="E4LAA2"/>
<dbReference type="Proteomes" id="UP000004594">
    <property type="component" value="Unassembled WGS sequence"/>
</dbReference>
<gene>
    <name evidence="1" type="ORF">HMPREF9220_0732</name>
</gene>
<reference evidence="1 2" key="1">
    <citation type="submission" date="2010-11" db="EMBL/GenBank/DDBJ databases">
        <authorList>
            <person name="Durkin A.S."/>
            <person name="Madupu R."/>
            <person name="Torralba M."/>
            <person name="Gillis M."/>
            <person name="Methe B."/>
            <person name="Sutton G."/>
            <person name="Nelson K.E."/>
        </authorList>
    </citation>
    <scope>NUCLEOTIDE SEQUENCE [LARGE SCALE GENOMIC DNA]</scope>
    <source>
        <strain evidence="1 2">UPII 345-E</strain>
    </source>
</reference>
<dbReference type="EMBL" id="AENT01000028">
    <property type="protein sequence ID" value="EFR42303.1"/>
    <property type="molecule type" value="Genomic_DNA"/>
</dbReference>
<proteinExistence type="predicted"/>
<accession>E4LAA2</accession>
<evidence type="ECO:0000313" key="1">
    <source>
        <dbReference type="EMBL" id="EFR42303.1"/>
    </source>
</evidence>
<protein>
    <submittedName>
        <fullName evidence="1">Uncharacterized protein</fullName>
    </submittedName>
</protein>
<comment type="caution">
    <text evidence="1">The sequence shown here is derived from an EMBL/GenBank/DDBJ whole genome shotgun (WGS) entry which is preliminary data.</text>
</comment>
<name>E4LAA2_9FIRM</name>